<gene>
    <name evidence="1" type="ORF">H3BulkLitter17945_000003</name>
</gene>
<evidence type="ECO:0000313" key="1">
    <source>
        <dbReference type="EMBL" id="QDH91188.1"/>
    </source>
</evidence>
<sequence>MSLQVAVRIRHDSPVETWAHFSDEMLSKHLDWRLTQVKSVRDSSNFEHQSRGYHVTSSLVSVWIYEVNPHMIVEDVFDILRVINNQGHLFSVHLGSRSDTDWESATEWLRYSEVDGGFQPFLNQEWSSSFHRPKELAVTK</sequence>
<dbReference type="EMBL" id="MN036070">
    <property type="protein sequence ID" value="QDH91188.1"/>
    <property type="molecule type" value="Genomic_RNA"/>
</dbReference>
<accession>A0A514DC32</accession>
<name>A0A514DC32_9VIRU</name>
<organism evidence="1">
    <name type="scientific">Leviviridae sp</name>
    <dbReference type="NCBI Taxonomy" id="2027243"/>
    <lineage>
        <taxon>Viruses</taxon>
        <taxon>Riboviria</taxon>
        <taxon>Orthornavirae</taxon>
        <taxon>Lenarviricota</taxon>
        <taxon>Leviviricetes</taxon>
        <taxon>Norzivirales</taxon>
        <taxon>Fiersviridae</taxon>
    </lineage>
</organism>
<reference evidence="1" key="1">
    <citation type="submission" date="2019-05" db="EMBL/GenBank/DDBJ databases">
        <title>Metatranscriptomic reconstruction reveals RNA viruses with the potential to shape carbon cycling in soil.</title>
        <authorList>
            <person name="Starr E.P."/>
            <person name="Nuccio E."/>
            <person name="Pett-Ridge J."/>
            <person name="Banfield J.F."/>
            <person name="Firestone M.K."/>
        </authorList>
    </citation>
    <scope>NUCLEOTIDE SEQUENCE</scope>
    <source>
        <strain evidence="1">H3_Bulk_Litter_17_scaffold_945</strain>
    </source>
</reference>
<protein>
    <submittedName>
        <fullName evidence="1">Uncharacterized protein</fullName>
    </submittedName>
</protein>
<proteinExistence type="predicted"/>